<keyword evidence="8" id="KW-1185">Reference proteome</keyword>
<comment type="subcellular location">
    <subcellularLocation>
        <location evidence="1">Cell membrane</location>
        <topology evidence="1">Multi-pass membrane protein</topology>
    </subcellularLocation>
</comment>
<dbReference type="Proteomes" id="UP000322699">
    <property type="component" value="Unassembled WGS sequence"/>
</dbReference>
<dbReference type="AlphaFoldDB" id="A0A5B1CKZ3"/>
<feature type="transmembrane region" description="Helical" evidence="6">
    <location>
        <begin position="182"/>
        <end position="202"/>
    </location>
</feature>
<feature type="transmembrane region" description="Helical" evidence="6">
    <location>
        <begin position="390"/>
        <end position="411"/>
    </location>
</feature>
<feature type="transmembrane region" description="Helical" evidence="6">
    <location>
        <begin position="56"/>
        <end position="75"/>
    </location>
</feature>
<evidence type="ECO:0000256" key="3">
    <source>
        <dbReference type="ARBA" id="ARBA00022692"/>
    </source>
</evidence>
<evidence type="ECO:0000313" key="7">
    <source>
        <dbReference type="EMBL" id="KAA1261002.1"/>
    </source>
</evidence>
<organism evidence="7 8">
    <name type="scientific">Rubripirellula obstinata</name>
    <dbReference type="NCBI Taxonomy" id="406547"/>
    <lineage>
        <taxon>Bacteria</taxon>
        <taxon>Pseudomonadati</taxon>
        <taxon>Planctomycetota</taxon>
        <taxon>Planctomycetia</taxon>
        <taxon>Pirellulales</taxon>
        <taxon>Pirellulaceae</taxon>
        <taxon>Rubripirellula</taxon>
    </lineage>
</organism>
<proteinExistence type="predicted"/>
<evidence type="ECO:0000256" key="1">
    <source>
        <dbReference type="ARBA" id="ARBA00004651"/>
    </source>
</evidence>
<dbReference type="GO" id="GO:0005886">
    <property type="term" value="C:plasma membrane"/>
    <property type="evidence" value="ECO:0007669"/>
    <property type="project" value="UniProtKB-SubCell"/>
</dbReference>
<evidence type="ECO:0000256" key="5">
    <source>
        <dbReference type="ARBA" id="ARBA00023136"/>
    </source>
</evidence>
<sequence>MNNERDTEVKNGSFFVQSASTFATQIVLMVISIVGGVIVARVLGPELKGKATLIELLAQTVFMVCSLGLGAAFSYSIARANDGRSQIISAAIVIGTFLWCVGMVFFWFSWELHRSIWIGIETKFLVAASLLSLCYILTNYGSRILIGLGRIDQVNVGALAKSLVNISVIVFAVWLFDFGLAGLVIALLVSSVVHIMSVGWFLRDNLRFESFWSADFISRTAAYGLKSYALLLINFLNYRLDLILLKYFDGDQAVGIYSLAVGMAELMWLAPNAAVAPLFSSVAKSDADNRSERTLQTTRFSLFLLLILSSLAVVVGPYAINLLYGKEFEGSYFAFVSLLPGVCLFPIFKLLTVDLAARGRPGIGTIASALALVINIIANCYLIPKFGFVGAALATSLSYICMSAVVLAYFVRLNDYKLAEILFVNKSDLSKMLEFSRDCSNRFCDFMRSDR</sequence>
<dbReference type="Pfam" id="PF01943">
    <property type="entry name" value="Polysacc_synt"/>
    <property type="match status" value="1"/>
</dbReference>
<reference evidence="7 8" key="1">
    <citation type="submission" date="2019-08" db="EMBL/GenBank/DDBJ databases">
        <title>Deep-cultivation of Planctomycetes and their phenomic and genomic characterization uncovers novel biology.</title>
        <authorList>
            <person name="Wiegand S."/>
            <person name="Jogler M."/>
            <person name="Boedeker C."/>
            <person name="Pinto D."/>
            <person name="Vollmers J."/>
            <person name="Rivas-Marin E."/>
            <person name="Kohn T."/>
            <person name="Peeters S.H."/>
            <person name="Heuer A."/>
            <person name="Rast P."/>
            <person name="Oberbeckmann S."/>
            <person name="Bunk B."/>
            <person name="Jeske O."/>
            <person name="Meyerdierks A."/>
            <person name="Storesund J.E."/>
            <person name="Kallscheuer N."/>
            <person name="Luecker S."/>
            <person name="Lage O.M."/>
            <person name="Pohl T."/>
            <person name="Merkel B.J."/>
            <person name="Hornburger P."/>
            <person name="Mueller R.-W."/>
            <person name="Bruemmer F."/>
            <person name="Labrenz M."/>
            <person name="Spormann A.M."/>
            <person name="Op Den Camp H."/>
            <person name="Overmann J."/>
            <person name="Amann R."/>
            <person name="Jetten M.S.M."/>
            <person name="Mascher T."/>
            <person name="Medema M.H."/>
            <person name="Devos D.P."/>
            <person name="Kaster A.-K."/>
            <person name="Ovreas L."/>
            <person name="Rohde M."/>
            <person name="Galperin M.Y."/>
            <person name="Jogler C."/>
        </authorList>
    </citation>
    <scope>NUCLEOTIDE SEQUENCE [LARGE SCALE GENOMIC DNA]</scope>
    <source>
        <strain evidence="7 8">LF1</strain>
    </source>
</reference>
<dbReference type="EMBL" id="VRLW01000001">
    <property type="protein sequence ID" value="KAA1261002.1"/>
    <property type="molecule type" value="Genomic_DNA"/>
</dbReference>
<dbReference type="PANTHER" id="PTHR30250">
    <property type="entry name" value="PST FAMILY PREDICTED COLANIC ACID TRANSPORTER"/>
    <property type="match status" value="1"/>
</dbReference>
<feature type="transmembrane region" description="Helical" evidence="6">
    <location>
        <begin position="300"/>
        <end position="320"/>
    </location>
</feature>
<evidence type="ECO:0000256" key="6">
    <source>
        <dbReference type="SAM" id="Phobius"/>
    </source>
</evidence>
<dbReference type="RefSeq" id="WP_068264105.1">
    <property type="nucleotide sequence ID" value="NZ_LWSK01000055.1"/>
</dbReference>
<dbReference type="InterPro" id="IPR002797">
    <property type="entry name" value="Polysacc_synth"/>
</dbReference>
<evidence type="ECO:0000256" key="2">
    <source>
        <dbReference type="ARBA" id="ARBA00022475"/>
    </source>
</evidence>
<dbReference type="InterPro" id="IPR050833">
    <property type="entry name" value="Poly_Biosynth_Transport"/>
</dbReference>
<keyword evidence="3 6" id="KW-0812">Transmembrane</keyword>
<feature type="transmembrane region" description="Helical" evidence="6">
    <location>
        <begin position="332"/>
        <end position="351"/>
    </location>
</feature>
<feature type="transmembrane region" description="Helical" evidence="6">
    <location>
        <begin position="254"/>
        <end position="279"/>
    </location>
</feature>
<evidence type="ECO:0000256" key="4">
    <source>
        <dbReference type="ARBA" id="ARBA00022989"/>
    </source>
</evidence>
<accession>A0A5B1CKZ3</accession>
<feature type="transmembrane region" description="Helical" evidence="6">
    <location>
        <begin position="116"/>
        <end position="137"/>
    </location>
</feature>
<gene>
    <name evidence="7" type="ORF">LF1_35440</name>
</gene>
<feature type="transmembrane region" description="Helical" evidence="6">
    <location>
        <begin position="87"/>
        <end position="110"/>
    </location>
</feature>
<keyword evidence="5 6" id="KW-0472">Membrane</keyword>
<comment type="caution">
    <text evidence="7">The sequence shown here is derived from an EMBL/GenBank/DDBJ whole genome shotgun (WGS) entry which is preliminary data.</text>
</comment>
<name>A0A5B1CKZ3_9BACT</name>
<feature type="transmembrane region" description="Helical" evidence="6">
    <location>
        <begin position="158"/>
        <end position="176"/>
    </location>
</feature>
<dbReference type="PANTHER" id="PTHR30250:SF11">
    <property type="entry name" value="O-ANTIGEN TRANSPORTER-RELATED"/>
    <property type="match status" value="1"/>
</dbReference>
<evidence type="ECO:0000313" key="8">
    <source>
        <dbReference type="Proteomes" id="UP000322699"/>
    </source>
</evidence>
<protein>
    <submittedName>
        <fullName evidence="7">Polysaccharide biosynthesis protein</fullName>
    </submittedName>
</protein>
<feature type="transmembrane region" description="Helical" evidence="6">
    <location>
        <begin position="228"/>
        <end position="248"/>
    </location>
</feature>
<feature type="transmembrane region" description="Helical" evidence="6">
    <location>
        <begin position="21"/>
        <end position="44"/>
    </location>
</feature>
<keyword evidence="2" id="KW-1003">Cell membrane</keyword>
<dbReference type="OrthoDB" id="143246at2"/>
<feature type="transmembrane region" description="Helical" evidence="6">
    <location>
        <begin position="363"/>
        <end position="384"/>
    </location>
</feature>
<keyword evidence="4 6" id="KW-1133">Transmembrane helix</keyword>